<accession>A0A1M5YWQ0</accession>
<dbReference type="InterPro" id="IPR011990">
    <property type="entry name" value="TPR-like_helical_dom_sf"/>
</dbReference>
<dbReference type="Pfam" id="PF13424">
    <property type="entry name" value="TPR_12"/>
    <property type="match status" value="1"/>
</dbReference>
<evidence type="ECO:0000313" key="5">
    <source>
        <dbReference type="Proteomes" id="UP000184241"/>
    </source>
</evidence>
<evidence type="ECO:0000313" key="4">
    <source>
        <dbReference type="EMBL" id="SHI16476.1"/>
    </source>
</evidence>
<evidence type="ECO:0000259" key="3">
    <source>
        <dbReference type="PROSITE" id="PS50887"/>
    </source>
</evidence>
<dbReference type="Gene3D" id="1.25.40.10">
    <property type="entry name" value="Tetratricopeptide repeat domain"/>
    <property type="match status" value="2"/>
</dbReference>
<evidence type="ECO:0000256" key="2">
    <source>
        <dbReference type="SAM" id="Coils"/>
    </source>
</evidence>
<dbReference type="Gene3D" id="3.30.450.40">
    <property type="match status" value="1"/>
</dbReference>
<dbReference type="FunFam" id="3.30.70.270:FF:000001">
    <property type="entry name" value="Diguanylate cyclase domain protein"/>
    <property type="match status" value="1"/>
</dbReference>
<keyword evidence="2" id="KW-0175">Coiled coil</keyword>
<dbReference type="GO" id="GO:0005886">
    <property type="term" value="C:plasma membrane"/>
    <property type="evidence" value="ECO:0007669"/>
    <property type="project" value="TreeGrafter"/>
</dbReference>
<dbReference type="SUPFAM" id="SSF55781">
    <property type="entry name" value="GAF domain-like"/>
    <property type="match status" value="1"/>
</dbReference>
<dbReference type="GO" id="GO:0043709">
    <property type="term" value="P:cell adhesion involved in single-species biofilm formation"/>
    <property type="evidence" value="ECO:0007669"/>
    <property type="project" value="TreeGrafter"/>
</dbReference>
<proteinExistence type="predicted"/>
<keyword evidence="1" id="KW-0802">TPR repeat</keyword>
<sequence>MGENNKNLNEMLVELKKNKYKFEEDTIEFAHEVYSLCVKEKHEKGMAFVLNFLGRAYSDMSKYEKAMEYLFTSIRIARKHGINDIQVRSHINIGNVYFDMGEYEKSFEHYNSAKNLAPNLKEGNNYYEDSSFELYAAKIYNNMGEVYREVKCYEEALMNYNKALDFYNNMEYKDTLGIGIVYTNLGNIEYQIGNYNKALEYLNKSYKYLTNNEYKISIVEACGLLALVYEKLRDYEKCEEYFSEAFSIADEIDYAYIKIEVLMDYSNFLENIGKCDLAIETLVELYKISIENRLYAKTMEICKRVIRLYEKIEDIHNANKYYKLYFENEKMLEPIELENRAKNLRIKIKVDNLENENKSITEKNENFKRRADELVEIIKNISIISELGEKITTTLDLDKIFEMIYDTIKVFMKANTFGIGIYNEEKRKIKYHYYIENKAKIKVSETDFNNSSSMAVKCLKENKIIVINDMVNEYLNYIEDVNYINNKDNEELNSAIFCPLIIDNDIIGVLTVQANEKDSFTMLKVEMIKALSSYAAIAINNAIKSKSLFIEVEERRKVQKQLEATNNKLKYLSEYDGLSNIPNRRKFDFVIGDEWERAKKKGNSISIIVFDIDCFKQYNDNYGHTEGDKCIITISNELRKSLIKDYFAARYGGDEFVIILPNTELEEAINFAEGFRKNVENLGLVHEFSRASNFVTVTLGVSSVVPNDYLAYIELIKKSDEALYEAKEKGRNKVVGLLLENK</sequence>
<dbReference type="CDD" id="cd01949">
    <property type="entry name" value="GGDEF"/>
    <property type="match status" value="1"/>
</dbReference>
<feature type="repeat" description="TPR" evidence="1">
    <location>
        <begin position="179"/>
        <end position="212"/>
    </location>
</feature>
<dbReference type="Pfam" id="PF13185">
    <property type="entry name" value="GAF_2"/>
    <property type="match status" value="1"/>
</dbReference>
<dbReference type="InterPro" id="IPR000160">
    <property type="entry name" value="GGDEF_dom"/>
</dbReference>
<gene>
    <name evidence="4" type="ORF">SAMN02745941_02291</name>
</gene>
<reference evidence="4 5" key="1">
    <citation type="submission" date="2016-11" db="EMBL/GenBank/DDBJ databases">
        <authorList>
            <person name="Jaros S."/>
            <person name="Januszkiewicz K."/>
            <person name="Wedrychowicz H."/>
        </authorList>
    </citation>
    <scope>NUCLEOTIDE SEQUENCE [LARGE SCALE GENOMIC DNA]</scope>
    <source>
        <strain evidence="4 5">DSM 6191</strain>
    </source>
</reference>
<dbReference type="InterPro" id="IPR050469">
    <property type="entry name" value="Diguanylate_Cyclase"/>
</dbReference>
<dbReference type="PROSITE" id="PS50293">
    <property type="entry name" value="TPR_REGION"/>
    <property type="match status" value="1"/>
</dbReference>
<dbReference type="Pfam" id="PF13181">
    <property type="entry name" value="TPR_8"/>
    <property type="match status" value="3"/>
</dbReference>
<dbReference type="RefSeq" id="WP_073019576.1">
    <property type="nucleotide sequence ID" value="NZ_FQXU01000007.1"/>
</dbReference>
<feature type="repeat" description="TPR" evidence="1">
    <location>
        <begin position="47"/>
        <end position="80"/>
    </location>
</feature>
<dbReference type="EMBL" id="FQXU01000007">
    <property type="protein sequence ID" value="SHI16476.1"/>
    <property type="molecule type" value="Genomic_DNA"/>
</dbReference>
<dbReference type="InterPro" id="IPR019734">
    <property type="entry name" value="TPR_rpt"/>
</dbReference>
<feature type="repeat" description="TPR" evidence="1">
    <location>
        <begin position="137"/>
        <end position="170"/>
    </location>
</feature>
<dbReference type="InterPro" id="IPR029787">
    <property type="entry name" value="Nucleotide_cyclase"/>
</dbReference>
<protein>
    <submittedName>
        <fullName evidence="4">Diguanylate cyclase (GGDEF) domain-containing protein</fullName>
    </submittedName>
</protein>
<feature type="coiled-coil region" evidence="2">
    <location>
        <begin position="343"/>
        <end position="377"/>
    </location>
</feature>
<dbReference type="PANTHER" id="PTHR45138:SF9">
    <property type="entry name" value="DIGUANYLATE CYCLASE DGCM-RELATED"/>
    <property type="match status" value="1"/>
</dbReference>
<dbReference type="Pfam" id="PF00990">
    <property type="entry name" value="GGDEF"/>
    <property type="match status" value="1"/>
</dbReference>
<dbReference type="InterPro" id="IPR043128">
    <property type="entry name" value="Rev_trsase/Diguanyl_cyclase"/>
</dbReference>
<feature type="repeat" description="TPR" evidence="1">
    <location>
        <begin position="87"/>
        <end position="120"/>
    </location>
</feature>
<dbReference type="PROSITE" id="PS50005">
    <property type="entry name" value="TPR"/>
    <property type="match status" value="4"/>
</dbReference>
<dbReference type="PANTHER" id="PTHR45138">
    <property type="entry name" value="REGULATORY COMPONENTS OF SENSORY TRANSDUCTION SYSTEM"/>
    <property type="match status" value="1"/>
</dbReference>
<evidence type="ECO:0000256" key="1">
    <source>
        <dbReference type="PROSITE-ProRule" id="PRU00339"/>
    </source>
</evidence>
<feature type="domain" description="GGDEF" evidence="3">
    <location>
        <begin position="603"/>
        <end position="739"/>
    </location>
</feature>
<dbReference type="SMART" id="SM00267">
    <property type="entry name" value="GGDEF"/>
    <property type="match status" value="1"/>
</dbReference>
<dbReference type="Gene3D" id="3.30.70.270">
    <property type="match status" value="1"/>
</dbReference>
<dbReference type="GO" id="GO:1902201">
    <property type="term" value="P:negative regulation of bacterial-type flagellum-dependent cell motility"/>
    <property type="evidence" value="ECO:0007669"/>
    <property type="project" value="TreeGrafter"/>
</dbReference>
<dbReference type="SMART" id="SM00028">
    <property type="entry name" value="TPR"/>
    <property type="match status" value="5"/>
</dbReference>
<dbReference type="InterPro" id="IPR029016">
    <property type="entry name" value="GAF-like_dom_sf"/>
</dbReference>
<dbReference type="AlphaFoldDB" id="A0A1M5YWQ0"/>
<dbReference type="PROSITE" id="PS50887">
    <property type="entry name" value="GGDEF"/>
    <property type="match status" value="1"/>
</dbReference>
<dbReference type="GO" id="GO:0052621">
    <property type="term" value="F:diguanylate cyclase activity"/>
    <property type="evidence" value="ECO:0007669"/>
    <property type="project" value="TreeGrafter"/>
</dbReference>
<dbReference type="SUPFAM" id="SSF55073">
    <property type="entry name" value="Nucleotide cyclase"/>
    <property type="match status" value="1"/>
</dbReference>
<dbReference type="Proteomes" id="UP000184241">
    <property type="component" value="Unassembled WGS sequence"/>
</dbReference>
<dbReference type="NCBIfam" id="TIGR00254">
    <property type="entry name" value="GGDEF"/>
    <property type="match status" value="1"/>
</dbReference>
<organism evidence="4 5">
    <name type="scientific">Clostridium intestinale DSM 6191</name>
    <dbReference type="NCBI Taxonomy" id="1121320"/>
    <lineage>
        <taxon>Bacteria</taxon>
        <taxon>Bacillati</taxon>
        <taxon>Bacillota</taxon>
        <taxon>Clostridia</taxon>
        <taxon>Eubacteriales</taxon>
        <taxon>Clostridiaceae</taxon>
        <taxon>Clostridium</taxon>
    </lineage>
</organism>
<name>A0A1M5YWQ0_9CLOT</name>
<dbReference type="InterPro" id="IPR003018">
    <property type="entry name" value="GAF"/>
</dbReference>
<dbReference type="SUPFAM" id="SSF48452">
    <property type="entry name" value="TPR-like"/>
    <property type="match status" value="2"/>
</dbReference>